<evidence type="ECO:0000313" key="3">
    <source>
        <dbReference type="WBParaSite" id="SMUV_0000766001-mRNA-1"/>
    </source>
</evidence>
<protein>
    <submittedName>
        <fullName evidence="3">Chondroitin proteoglycan 4 domain-containing protein</fullName>
    </submittedName>
</protein>
<keyword evidence="2" id="KW-1185">Reference proteome</keyword>
<reference evidence="3" key="1">
    <citation type="submission" date="2017-02" db="UniProtKB">
        <authorList>
            <consortium name="WormBaseParasite"/>
        </authorList>
    </citation>
    <scope>IDENTIFICATION</scope>
</reference>
<evidence type="ECO:0000313" key="2">
    <source>
        <dbReference type="Proteomes" id="UP000046393"/>
    </source>
</evidence>
<name>A0A0N5ASA2_9BILA</name>
<dbReference type="Proteomes" id="UP000046393">
    <property type="component" value="Unplaced"/>
</dbReference>
<organism evidence="2 3">
    <name type="scientific">Syphacia muris</name>
    <dbReference type="NCBI Taxonomy" id="451379"/>
    <lineage>
        <taxon>Eukaryota</taxon>
        <taxon>Metazoa</taxon>
        <taxon>Ecdysozoa</taxon>
        <taxon>Nematoda</taxon>
        <taxon>Chromadorea</taxon>
        <taxon>Rhabditida</taxon>
        <taxon>Spirurina</taxon>
        <taxon>Oxyuridomorpha</taxon>
        <taxon>Oxyuroidea</taxon>
        <taxon>Oxyuridae</taxon>
        <taxon>Syphacia</taxon>
    </lineage>
</organism>
<dbReference type="AlphaFoldDB" id="A0A0N5ASA2"/>
<feature type="chain" id="PRO_5005893379" evidence="1">
    <location>
        <begin position="21"/>
        <end position="246"/>
    </location>
</feature>
<accession>A0A0N5ASA2</accession>
<keyword evidence="1" id="KW-0732">Signal</keyword>
<sequence length="246" mass="27782">MPYPSLVLAICFCIIRFVCTAETDAFLSDISRAGERIFEESKVFGVTVRQCSCDEQTRCIEQIRSQARSCLDPCWNRLQSVTPNPAALRQCVTNQGPMVTHFLRCINKSLHSCWPDRNGPQVPKQDFLKLVRLSEEKLESSKVIILRNPALKSIEKLITAGISFGRCVKDCMSQMNARGSCFDQAQCQPSISQNTARKTLRKCMKSIDWKKTASEFCDCAWHAGISELKSYCPVLRAMARNRGQTQ</sequence>
<feature type="signal peptide" evidence="1">
    <location>
        <begin position="1"/>
        <end position="20"/>
    </location>
</feature>
<evidence type="ECO:0000256" key="1">
    <source>
        <dbReference type="SAM" id="SignalP"/>
    </source>
</evidence>
<dbReference type="WBParaSite" id="SMUV_0000766001-mRNA-1">
    <property type="protein sequence ID" value="SMUV_0000766001-mRNA-1"/>
    <property type="gene ID" value="SMUV_0000766001"/>
</dbReference>
<dbReference type="PANTHER" id="PTHR34401:SF6">
    <property type="entry name" value="DUF19 DOMAIN-CONTAINING PROTEIN"/>
    <property type="match status" value="1"/>
</dbReference>
<proteinExistence type="predicted"/>
<dbReference type="PANTHER" id="PTHR34401">
    <property type="entry name" value="PROTEIN CBG12388-RELATED"/>
    <property type="match status" value="1"/>
</dbReference>